<dbReference type="Proteomes" id="UP001060085">
    <property type="component" value="Linkage Group LG02"/>
</dbReference>
<keyword evidence="2" id="KW-1185">Reference proteome</keyword>
<evidence type="ECO:0000313" key="1">
    <source>
        <dbReference type="EMBL" id="KAI5677265.1"/>
    </source>
</evidence>
<gene>
    <name evidence="1" type="ORF">M9H77_08215</name>
</gene>
<accession>A0ACC0BXB0</accession>
<proteinExistence type="predicted"/>
<organism evidence="1 2">
    <name type="scientific">Catharanthus roseus</name>
    <name type="common">Madagascar periwinkle</name>
    <name type="synonym">Vinca rosea</name>
    <dbReference type="NCBI Taxonomy" id="4058"/>
    <lineage>
        <taxon>Eukaryota</taxon>
        <taxon>Viridiplantae</taxon>
        <taxon>Streptophyta</taxon>
        <taxon>Embryophyta</taxon>
        <taxon>Tracheophyta</taxon>
        <taxon>Spermatophyta</taxon>
        <taxon>Magnoliopsida</taxon>
        <taxon>eudicotyledons</taxon>
        <taxon>Gunneridae</taxon>
        <taxon>Pentapetalae</taxon>
        <taxon>asterids</taxon>
        <taxon>lamiids</taxon>
        <taxon>Gentianales</taxon>
        <taxon>Apocynaceae</taxon>
        <taxon>Rauvolfioideae</taxon>
        <taxon>Vinceae</taxon>
        <taxon>Catharanthinae</taxon>
        <taxon>Catharanthus</taxon>
    </lineage>
</organism>
<comment type="caution">
    <text evidence="1">The sequence shown here is derived from an EMBL/GenBank/DDBJ whole genome shotgun (WGS) entry which is preliminary data.</text>
</comment>
<sequence>MKSHMLPRNILRFFREQNVSCAIRYNMTLLEAVGMIPTGKNFTVATAFMCNEHATTYRWVLQQIKHIYVSSAMPSENDSILNDCKPIVIITDRESELMPVWTSEVLHFSVETMNRVESEHSVLKLWLSTCHGDLDTVFLNIDSLIEGQIAEIKTSLEISKLKEKYIHALPLQAEDIYIVWRKLEIGVDIPNIHERDMDSEMRDLTSMLEEISTSPISKVREVRRLIKGVISSVLPDDPCAPLTTPPPPPQNLSHEGMAEDEFNQKG</sequence>
<protein>
    <submittedName>
        <fullName evidence="1">Uncharacterized protein</fullName>
    </submittedName>
</protein>
<dbReference type="EMBL" id="CM044702">
    <property type="protein sequence ID" value="KAI5677265.1"/>
    <property type="molecule type" value="Genomic_DNA"/>
</dbReference>
<name>A0ACC0BXB0_CATRO</name>
<reference evidence="2" key="1">
    <citation type="journal article" date="2023" name="Nat. Plants">
        <title>Single-cell RNA sequencing provides a high-resolution roadmap for understanding the multicellular compartmentation of specialized metabolism.</title>
        <authorList>
            <person name="Sun S."/>
            <person name="Shen X."/>
            <person name="Li Y."/>
            <person name="Li Y."/>
            <person name="Wang S."/>
            <person name="Li R."/>
            <person name="Zhang H."/>
            <person name="Shen G."/>
            <person name="Guo B."/>
            <person name="Wei J."/>
            <person name="Xu J."/>
            <person name="St-Pierre B."/>
            <person name="Chen S."/>
            <person name="Sun C."/>
        </authorList>
    </citation>
    <scope>NUCLEOTIDE SEQUENCE [LARGE SCALE GENOMIC DNA]</scope>
</reference>
<evidence type="ECO:0000313" key="2">
    <source>
        <dbReference type="Proteomes" id="UP001060085"/>
    </source>
</evidence>